<dbReference type="EMBL" id="CAJVQB010000171">
    <property type="protein sequence ID" value="CAG8472572.1"/>
    <property type="molecule type" value="Genomic_DNA"/>
</dbReference>
<protein>
    <submittedName>
        <fullName evidence="1">6724_t:CDS:1</fullName>
    </submittedName>
</protein>
<evidence type="ECO:0000313" key="2">
    <source>
        <dbReference type="Proteomes" id="UP000789901"/>
    </source>
</evidence>
<organism evidence="1 2">
    <name type="scientific">Gigaspora margarita</name>
    <dbReference type="NCBI Taxonomy" id="4874"/>
    <lineage>
        <taxon>Eukaryota</taxon>
        <taxon>Fungi</taxon>
        <taxon>Fungi incertae sedis</taxon>
        <taxon>Mucoromycota</taxon>
        <taxon>Glomeromycotina</taxon>
        <taxon>Glomeromycetes</taxon>
        <taxon>Diversisporales</taxon>
        <taxon>Gigasporaceae</taxon>
        <taxon>Gigaspora</taxon>
    </lineage>
</organism>
<comment type="caution">
    <text evidence="1">The sequence shown here is derived from an EMBL/GenBank/DDBJ whole genome shotgun (WGS) entry which is preliminary data.</text>
</comment>
<sequence>MKAKTQQSFNYLLKITAQKCPEFLIDFIKKFNPDLDPLFNLPFTAIQTTLKNLLTKFTQVFFTKLNYAHILRSHYSIPLYTAANRNKVAINLARLHLFLYNRYQTIHYQNFIQDLDIKPIRLTLKYNILVDEPNKPLFDIYNDRRFNIFVTLNLPKQRFLETFRIPSLKPYLNSFKEWYEKFFEAYSKQFEKINKTKVFNFIKYDIATKLSEDCKALLLSDFTISEISSFQECKDNLSKAALFHLHTCTDKDYQKLHATFSKPFPLSSFQELADQANQNYIKLNPNTTSSPQHITFYLYTYLKEYFHQAAKNDNIYDFDLDAALTKLISTTSDPHTLAREKI</sequence>
<accession>A0ABM8VXP3</accession>
<name>A0ABM8VXP3_GIGMA</name>
<evidence type="ECO:0000313" key="1">
    <source>
        <dbReference type="EMBL" id="CAG8472572.1"/>
    </source>
</evidence>
<keyword evidence="2" id="KW-1185">Reference proteome</keyword>
<reference evidence="1 2" key="1">
    <citation type="submission" date="2021-06" db="EMBL/GenBank/DDBJ databases">
        <authorList>
            <person name="Kallberg Y."/>
            <person name="Tangrot J."/>
            <person name="Rosling A."/>
        </authorList>
    </citation>
    <scope>NUCLEOTIDE SEQUENCE [LARGE SCALE GENOMIC DNA]</scope>
    <source>
        <strain evidence="1 2">120-4 pot B 10/14</strain>
    </source>
</reference>
<dbReference type="Proteomes" id="UP000789901">
    <property type="component" value="Unassembled WGS sequence"/>
</dbReference>
<gene>
    <name evidence="1" type="ORF">GMARGA_LOCUS848</name>
</gene>
<proteinExistence type="predicted"/>